<dbReference type="InterPro" id="IPR029033">
    <property type="entry name" value="His_PPase_superfam"/>
</dbReference>
<proteinExistence type="predicted"/>
<organism evidence="2 3">
    <name type="scientific">Roseiconus lacunae</name>
    <dbReference type="NCBI Taxonomy" id="2605694"/>
    <lineage>
        <taxon>Bacteria</taxon>
        <taxon>Pseudomonadati</taxon>
        <taxon>Planctomycetota</taxon>
        <taxon>Planctomycetia</taxon>
        <taxon>Pirellulales</taxon>
        <taxon>Pirellulaceae</taxon>
        <taxon>Roseiconus</taxon>
    </lineage>
</organism>
<dbReference type="EMBL" id="JASZZN010000013">
    <property type="protein sequence ID" value="MDM4017418.1"/>
    <property type="molecule type" value="Genomic_DNA"/>
</dbReference>
<sequence>MRHAKSSHGDPGLSDHQRPLNSRGRRDSPRMARWLSDQGYEPEIVLCSTSQRTRETLQLMLDQFSGEPEIRYYDSLYLSAPESILWTISSEHGGHSRVLVLGHNPGMSMVSSVLSRQALQMPTAAAAVLGLPAEPPAHETPSHWLDDLSQQTPLQLAAYMYPKGLDSHGEVAS</sequence>
<evidence type="ECO:0000313" key="2">
    <source>
        <dbReference type="EMBL" id="MDM4017418.1"/>
    </source>
</evidence>
<dbReference type="Proteomes" id="UP001239462">
    <property type="component" value="Unassembled WGS sequence"/>
</dbReference>
<reference evidence="2 3" key="1">
    <citation type="submission" date="2023-06" db="EMBL/GenBank/DDBJ databases">
        <title>Roseiconus lacunae JC819 isolated from Gulf of Mannar region, Tamil Nadu.</title>
        <authorList>
            <person name="Pk S."/>
            <person name="Ch S."/>
            <person name="Ch V.R."/>
        </authorList>
    </citation>
    <scope>NUCLEOTIDE SEQUENCE [LARGE SCALE GENOMIC DNA]</scope>
    <source>
        <strain evidence="2 3">JC819</strain>
    </source>
</reference>
<dbReference type="CDD" id="cd07067">
    <property type="entry name" value="HP_PGM_like"/>
    <property type="match status" value="1"/>
</dbReference>
<dbReference type="Pfam" id="PF00300">
    <property type="entry name" value="His_Phos_1"/>
    <property type="match status" value="1"/>
</dbReference>
<evidence type="ECO:0000313" key="3">
    <source>
        <dbReference type="Proteomes" id="UP001239462"/>
    </source>
</evidence>
<evidence type="ECO:0000256" key="1">
    <source>
        <dbReference type="SAM" id="MobiDB-lite"/>
    </source>
</evidence>
<dbReference type="PANTHER" id="PTHR47623">
    <property type="entry name" value="OS09G0287300 PROTEIN"/>
    <property type="match status" value="1"/>
</dbReference>
<dbReference type="SUPFAM" id="SSF53254">
    <property type="entry name" value="Phosphoglycerate mutase-like"/>
    <property type="match status" value="1"/>
</dbReference>
<dbReference type="RefSeq" id="WP_230775987.1">
    <property type="nucleotide sequence ID" value="NZ_JAJMQV010000084.1"/>
</dbReference>
<dbReference type="Gene3D" id="3.40.50.1240">
    <property type="entry name" value="Phosphoglycerate mutase-like"/>
    <property type="match status" value="1"/>
</dbReference>
<name>A0ABT7PLR8_9BACT</name>
<comment type="caution">
    <text evidence="2">The sequence shown here is derived from an EMBL/GenBank/DDBJ whole genome shotgun (WGS) entry which is preliminary data.</text>
</comment>
<dbReference type="InterPro" id="IPR013078">
    <property type="entry name" value="His_Pase_superF_clade-1"/>
</dbReference>
<feature type="region of interest" description="Disordered" evidence="1">
    <location>
        <begin position="1"/>
        <end position="29"/>
    </location>
</feature>
<protein>
    <submittedName>
        <fullName evidence="2">Histidine phosphatase family protein</fullName>
    </submittedName>
</protein>
<dbReference type="PANTHER" id="PTHR47623:SF1">
    <property type="entry name" value="OS09G0287300 PROTEIN"/>
    <property type="match status" value="1"/>
</dbReference>
<gene>
    <name evidence="2" type="ORF">QTN89_18360</name>
</gene>
<keyword evidence="3" id="KW-1185">Reference proteome</keyword>
<feature type="compositionally biased region" description="Basic and acidic residues" evidence="1">
    <location>
        <begin position="13"/>
        <end position="29"/>
    </location>
</feature>
<accession>A0ABT7PLR8</accession>